<protein>
    <submittedName>
        <fullName evidence="1">Uncharacterized protein</fullName>
    </submittedName>
</protein>
<reference evidence="1" key="1">
    <citation type="journal article" date="2015" name="Nature">
        <title>Complex archaea that bridge the gap between prokaryotes and eukaryotes.</title>
        <authorList>
            <person name="Spang A."/>
            <person name="Saw J.H."/>
            <person name="Jorgensen S.L."/>
            <person name="Zaremba-Niedzwiedzka K."/>
            <person name="Martijn J."/>
            <person name="Lind A.E."/>
            <person name="van Eijk R."/>
            <person name="Schleper C."/>
            <person name="Guy L."/>
            <person name="Ettema T.J."/>
        </authorList>
    </citation>
    <scope>NUCLEOTIDE SEQUENCE</scope>
</reference>
<accession>A0A0F9B9G2</accession>
<gene>
    <name evidence="1" type="ORF">LCGC14_2754220</name>
</gene>
<sequence>MICSICNKPLATNDEIVRIVACRVLDVYSEEIECVGDVPTLDAHKYCFEHQIAEESVEVVGDGVVRTDALGCFA</sequence>
<name>A0A0F9B9G2_9ZZZZ</name>
<dbReference type="AlphaFoldDB" id="A0A0F9B9G2"/>
<proteinExistence type="predicted"/>
<organism evidence="1">
    <name type="scientific">marine sediment metagenome</name>
    <dbReference type="NCBI Taxonomy" id="412755"/>
    <lineage>
        <taxon>unclassified sequences</taxon>
        <taxon>metagenomes</taxon>
        <taxon>ecological metagenomes</taxon>
    </lineage>
</organism>
<comment type="caution">
    <text evidence="1">The sequence shown here is derived from an EMBL/GenBank/DDBJ whole genome shotgun (WGS) entry which is preliminary data.</text>
</comment>
<evidence type="ECO:0000313" key="1">
    <source>
        <dbReference type="EMBL" id="KKK87339.1"/>
    </source>
</evidence>
<dbReference type="EMBL" id="LAZR01050446">
    <property type="protein sequence ID" value="KKK87339.1"/>
    <property type="molecule type" value="Genomic_DNA"/>
</dbReference>